<dbReference type="AlphaFoldDB" id="A0A239L856"/>
<evidence type="ECO:0000313" key="2">
    <source>
        <dbReference type="Proteomes" id="UP000198327"/>
    </source>
</evidence>
<evidence type="ECO:0000313" key="1">
    <source>
        <dbReference type="EMBL" id="SNT26172.1"/>
    </source>
</evidence>
<reference evidence="2" key="1">
    <citation type="submission" date="2017-06" db="EMBL/GenBank/DDBJ databases">
        <authorList>
            <person name="Varghese N."/>
            <person name="Submissions S."/>
        </authorList>
    </citation>
    <scope>NUCLEOTIDE SEQUENCE [LARGE SCALE GENOMIC DNA]</scope>
    <source>
        <strain evidence="2">JCM 23211</strain>
    </source>
</reference>
<dbReference type="RefSeq" id="WP_245865920.1">
    <property type="nucleotide sequence ID" value="NZ_FZOW01000012.1"/>
</dbReference>
<sequence>MSSNGQWNGRRIVSDAYISQLRTPSEANTCYGFLFWLNRTPCIGPSFPSQQTLDAPLLAGMPDDAYAMVGFLQQNNFIIPSLGIQVTWNGVLGDVSPDLSTVLSASTNSELYTNFFNALAEALPGEDLPAQPYEPSFNTNINVDSFYDPNILLGTLGLGPDAPHPPGPVSPPVSDAPPGCLVFACLPVSPDTPRRVGD</sequence>
<accession>A0A239L856</accession>
<dbReference type="Gene3D" id="3.40.710.10">
    <property type="entry name" value="DD-peptidase/beta-lactamase superfamily"/>
    <property type="match status" value="1"/>
</dbReference>
<keyword evidence="2" id="KW-1185">Reference proteome</keyword>
<dbReference type="Proteomes" id="UP000198327">
    <property type="component" value="Unassembled WGS sequence"/>
</dbReference>
<name>A0A239L856_9NOCA</name>
<dbReference type="InterPro" id="IPR012338">
    <property type="entry name" value="Beta-lactam/transpept-like"/>
</dbReference>
<organism evidence="1 2">
    <name type="scientific">Rhodococcoides kyotonense</name>
    <dbReference type="NCBI Taxonomy" id="398843"/>
    <lineage>
        <taxon>Bacteria</taxon>
        <taxon>Bacillati</taxon>
        <taxon>Actinomycetota</taxon>
        <taxon>Actinomycetes</taxon>
        <taxon>Mycobacteriales</taxon>
        <taxon>Nocardiaceae</taxon>
        <taxon>Rhodococcoides</taxon>
    </lineage>
</organism>
<dbReference type="EMBL" id="FZOW01000012">
    <property type="protein sequence ID" value="SNT26172.1"/>
    <property type="molecule type" value="Genomic_DNA"/>
</dbReference>
<dbReference type="SUPFAM" id="SSF56601">
    <property type="entry name" value="beta-lactamase/transpeptidase-like"/>
    <property type="match status" value="1"/>
</dbReference>
<protein>
    <submittedName>
        <fullName evidence="1">Uncharacterized protein</fullName>
    </submittedName>
</protein>
<proteinExistence type="predicted"/>
<gene>
    <name evidence="1" type="ORF">SAMN05421642_11283</name>
</gene>